<organism evidence="1 2">
    <name type="scientific">Rhabditophanes sp. KR3021</name>
    <dbReference type="NCBI Taxonomy" id="114890"/>
    <lineage>
        <taxon>Eukaryota</taxon>
        <taxon>Metazoa</taxon>
        <taxon>Ecdysozoa</taxon>
        <taxon>Nematoda</taxon>
        <taxon>Chromadorea</taxon>
        <taxon>Rhabditida</taxon>
        <taxon>Tylenchina</taxon>
        <taxon>Panagrolaimomorpha</taxon>
        <taxon>Strongyloidoidea</taxon>
        <taxon>Alloionematidae</taxon>
        <taxon>Rhabditophanes</taxon>
    </lineage>
</organism>
<proteinExistence type="predicted"/>
<accession>A0AC35TH14</accession>
<reference evidence="2" key="1">
    <citation type="submission" date="2016-11" db="UniProtKB">
        <authorList>
            <consortium name="WormBaseParasite"/>
        </authorList>
    </citation>
    <scope>IDENTIFICATION</scope>
    <source>
        <strain evidence="2">KR3021</strain>
    </source>
</reference>
<evidence type="ECO:0000313" key="2">
    <source>
        <dbReference type="WBParaSite" id="RSKR_0000045366.1"/>
    </source>
</evidence>
<protein>
    <submittedName>
        <fullName evidence="2">G_PROTEIN_RECEP_F1_2 domain-containing protein</fullName>
    </submittedName>
</protein>
<evidence type="ECO:0000313" key="1">
    <source>
        <dbReference type="Proteomes" id="UP000095286"/>
    </source>
</evidence>
<sequence>MVDFMSVFVWTVFILSLIGNILALSLMPHYKEANKYNAYIKLLFSQFVMDLIFAITTFVCRINVIAVSGYLSYFLHFFKDDGLSYEFYDACVCFYIITVYANLSFTTTNVVSRYLCVTNIIDFTHKHFVIGILLTIMFPIGWTTVYFFAFDRTIPRNFVYLENLKANDIDPEFNINSFGVGVEFFRLTSMVLILGYVVYISINCLIIFIAYRKLSIYLKEMTGHLSTETRKMNNEFMRIFIIQGIAPLFCSGIPLFIYILSIFTDAAWKKDGGTYVLISVGMTPFINSFLFLIILSKNRALFKRRLRRIGIDIDSRVVTLTT</sequence>
<dbReference type="Proteomes" id="UP000095286">
    <property type="component" value="Unplaced"/>
</dbReference>
<name>A0AC35TH14_9BILA</name>
<dbReference type="WBParaSite" id="RSKR_0000045366.1">
    <property type="protein sequence ID" value="RSKR_0000045366.1"/>
    <property type="gene ID" value="RSKR_0000045366"/>
</dbReference>